<dbReference type="InterPro" id="IPR002100">
    <property type="entry name" value="TF_MADSbox"/>
</dbReference>
<keyword evidence="2" id="KW-0805">Transcription regulation</keyword>
<feature type="region of interest" description="Disordered" evidence="6">
    <location>
        <begin position="181"/>
        <end position="267"/>
    </location>
</feature>
<dbReference type="GO" id="GO:0005634">
    <property type="term" value="C:nucleus"/>
    <property type="evidence" value="ECO:0007669"/>
    <property type="project" value="UniProtKB-SubCell"/>
</dbReference>
<dbReference type="SUPFAM" id="SSF55455">
    <property type="entry name" value="SRF-like"/>
    <property type="match status" value="1"/>
</dbReference>
<evidence type="ECO:0000313" key="8">
    <source>
        <dbReference type="EMBL" id="MQM03103.1"/>
    </source>
</evidence>
<comment type="caution">
    <text evidence="8">The sequence shown here is derived from an EMBL/GenBank/DDBJ whole genome shotgun (WGS) entry which is preliminary data.</text>
</comment>
<feature type="compositionally biased region" description="Pro residues" evidence="6">
    <location>
        <begin position="186"/>
        <end position="202"/>
    </location>
</feature>
<keyword evidence="3" id="KW-0238">DNA-binding</keyword>
<protein>
    <recommendedName>
        <fullName evidence="7">MADS-box domain-containing protein</fullName>
    </recommendedName>
</protein>
<feature type="compositionally biased region" description="Polar residues" evidence="6">
    <location>
        <begin position="246"/>
        <end position="267"/>
    </location>
</feature>
<dbReference type="Pfam" id="PF00319">
    <property type="entry name" value="SRF-TF"/>
    <property type="match status" value="1"/>
</dbReference>
<keyword evidence="5" id="KW-0539">Nucleus</keyword>
<evidence type="ECO:0000259" key="7">
    <source>
        <dbReference type="PROSITE" id="PS50066"/>
    </source>
</evidence>
<feature type="compositionally biased region" description="Pro residues" evidence="6">
    <location>
        <begin position="217"/>
        <end position="234"/>
    </location>
</feature>
<dbReference type="GO" id="GO:0000981">
    <property type="term" value="F:DNA-binding transcription factor activity, RNA polymerase II-specific"/>
    <property type="evidence" value="ECO:0007669"/>
    <property type="project" value="InterPro"/>
</dbReference>
<dbReference type="PROSITE" id="PS50066">
    <property type="entry name" value="MADS_BOX_2"/>
    <property type="match status" value="1"/>
</dbReference>
<dbReference type="Proteomes" id="UP000652761">
    <property type="component" value="Unassembled WGS sequence"/>
</dbReference>
<keyword evidence="4" id="KW-0804">Transcription</keyword>
<evidence type="ECO:0000313" key="9">
    <source>
        <dbReference type="Proteomes" id="UP000652761"/>
    </source>
</evidence>
<evidence type="ECO:0000256" key="6">
    <source>
        <dbReference type="SAM" id="MobiDB-lite"/>
    </source>
</evidence>
<keyword evidence="9" id="KW-1185">Reference proteome</keyword>
<dbReference type="OrthoDB" id="762064at2759"/>
<organism evidence="8 9">
    <name type="scientific">Colocasia esculenta</name>
    <name type="common">Wild taro</name>
    <name type="synonym">Arum esculentum</name>
    <dbReference type="NCBI Taxonomy" id="4460"/>
    <lineage>
        <taxon>Eukaryota</taxon>
        <taxon>Viridiplantae</taxon>
        <taxon>Streptophyta</taxon>
        <taxon>Embryophyta</taxon>
        <taxon>Tracheophyta</taxon>
        <taxon>Spermatophyta</taxon>
        <taxon>Magnoliopsida</taxon>
        <taxon>Liliopsida</taxon>
        <taxon>Araceae</taxon>
        <taxon>Aroideae</taxon>
        <taxon>Colocasieae</taxon>
        <taxon>Colocasia</taxon>
    </lineage>
</organism>
<feature type="domain" description="MADS-box" evidence="7">
    <location>
        <begin position="1"/>
        <end position="49"/>
    </location>
</feature>
<dbReference type="PANTHER" id="PTHR48019">
    <property type="entry name" value="SERUM RESPONSE FACTOR HOMOLOG"/>
    <property type="match status" value="1"/>
</dbReference>
<dbReference type="GO" id="GO:0046983">
    <property type="term" value="F:protein dimerization activity"/>
    <property type="evidence" value="ECO:0007669"/>
    <property type="project" value="InterPro"/>
</dbReference>
<dbReference type="SMART" id="SM00432">
    <property type="entry name" value="MADS"/>
    <property type="match status" value="1"/>
</dbReference>
<evidence type="ECO:0000256" key="3">
    <source>
        <dbReference type="ARBA" id="ARBA00023125"/>
    </source>
</evidence>
<evidence type="ECO:0000256" key="2">
    <source>
        <dbReference type="ARBA" id="ARBA00023015"/>
    </source>
</evidence>
<dbReference type="AlphaFoldDB" id="A0A843VVR8"/>
<dbReference type="GO" id="GO:0000987">
    <property type="term" value="F:cis-regulatory region sequence-specific DNA binding"/>
    <property type="evidence" value="ECO:0007669"/>
    <property type="project" value="InterPro"/>
</dbReference>
<proteinExistence type="predicted"/>
<dbReference type="InterPro" id="IPR036879">
    <property type="entry name" value="TF_MADSbox_sf"/>
</dbReference>
<name>A0A843VVR8_COLES</name>
<comment type="subcellular location">
    <subcellularLocation>
        <location evidence="1">Nucleus</location>
    </subcellularLocation>
</comment>
<dbReference type="Gene3D" id="3.40.1810.10">
    <property type="entry name" value="Transcription factor, MADS-box"/>
    <property type="match status" value="1"/>
</dbReference>
<dbReference type="CDD" id="cd00266">
    <property type="entry name" value="MADS_SRF_like"/>
    <property type="match status" value="1"/>
</dbReference>
<evidence type="ECO:0000256" key="4">
    <source>
        <dbReference type="ARBA" id="ARBA00023163"/>
    </source>
</evidence>
<evidence type="ECO:0000256" key="1">
    <source>
        <dbReference type="ARBA" id="ARBA00004123"/>
    </source>
</evidence>
<reference evidence="8" key="1">
    <citation type="submission" date="2017-07" db="EMBL/GenBank/DDBJ databases">
        <title>Taro Niue Genome Assembly and Annotation.</title>
        <authorList>
            <person name="Atibalentja N."/>
            <person name="Keating K."/>
            <person name="Fields C.J."/>
        </authorList>
    </citation>
    <scope>NUCLEOTIDE SEQUENCE</scope>
    <source>
        <strain evidence="8">Niue_2</strain>
        <tissue evidence="8">Leaf</tissue>
    </source>
</reference>
<sequence>MPRKKVKLQWIANDATNRATFKKRRMGLMKKVKELSILCNVKACALVYGPYEPQPEVWPSVEEAADLLRSFRGMPEHEQGRRRMDQESFLRQWAQKLRDQIEKEKKAATKTQVELLMMECLGGARKVEDLSVGEITGLGCLVESKLKEVQGRIELLRGQDKRPAMAPSTVAPAPTMEASPKQMLLPLPPMSPSPSGPSPPPVRLQFTGSSYSSPLPTLQPPPPSSAPPPPPPSNYPSVEVAGSGPEMSNLQYCPATPTRSKQQTTDHVSGLQAAAAATAQEGARSRPDQLMEMMGLCGGLLYEDQDGMPQTSVDDHVKNSWMDPYLPFD</sequence>
<evidence type="ECO:0000256" key="5">
    <source>
        <dbReference type="ARBA" id="ARBA00023242"/>
    </source>
</evidence>
<accession>A0A843VVR8</accession>
<dbReference type="PRINTS" id="PR00404">
    <property type="entry name" value="MADSDOMAIN"/>
</dbReference>
<dbReference type="EMBL" id="NMUH01002976">
    <property type="protein sequence ID" value="MQM03103.1"/>
    <property type="molecule type" value="Genomic_DNA"/>
</dbReference>
<dbReference type="GO" id="GO:0045944">
    <property type="term" value="P:positive regulation of transcription by RNA polymerase II"/>
    <property type="evidence" value="ECO:0007669"/>
    <property type="project" value="InterPro"/>
</dbReference>
<dbReference type="InterPro" id="IPR050142">
    <property type="entry name" value="MADS-box/MEF2_TF"/>
</dbReference>
<dbReference type="InterPro" id="IPR033897">
    <property type="entry name" value="SRF-like_MADS-box"/>
</dbReference>
<gene>
    <name evidence="8" type="ORF">Taro_035869</name>
</gene>